<organism evidence="1 2">
    <name type="scientific">Pedobacter africanus</name>
    <dbReference type="NCBI Taxonomy" id="151894"/>
    <lineage>
        <taxon>Bacteria</taxon>
        <taxon>Pseudomonadati</taxon>
        <taxon>Bacteroidota</taxon>
        <taxon>Sphingobacteriia</taxon>
        <taxon>Sphingobacteriales</taxon>
        <taxon>Sphingobacteriaceae</taxon>
        <taxon>Pedobacter</taxon>
    </lineage>
</organism>
<keyword evidence="1" id="KW-0456">Lyase</keyword>
<dbReference type="EMBL" id="JAVDTF010000001">
    <property type="protein sequence ID" value="MDR6782401.1"/>
    <property type="molecule type" value="Genomic_DNA"/>
</dbReference>
<protein>
    <submittedName>
        <fullName evidence="1">Pectate lyase</fullName>
    </submittedName>
</protein>
<evidence type="ECO:0000313" key="1">
    <source>
        <dbReference type="EMBL" id="MDR6782401.1"/>
    </source>
</evidence>
<gene>
    <name evidence="1" type="ORF">J2X78_000953</name>
</gene>
<keyword evidence="2" id="KW-1185">Reference proteome</keyword>
<dbReference type="Proteomes" id="UP001246858">
    <property type="component" value="Unassembled WGS sequence"/>
</dbReference>
<accession>A0ACC6KTH2</accession>
<proteinExistence type="predicted"/>
<evidence type="ECO:0000313" key="2">
    <source>
        <dbReference type="Proteomes" id="UP001246858"/>
    </source>
</evidence>
<comment type="caution">
    <text evidence="1">The sequence shown here is derived from an EMBL/GenBank/DDBJ whole genome shotgun (WGS) entry which is preliminary data.</text>
</comment>
<name>A0ACC6KTH2_9SPHI</name>
<reference evidence="1" key="1">
    <citation type="submission" date="2023-07" db="EMBL/GenBank/DDBJ databases">
        <title>Sorghum-associated microbial communities from plants grown in Nebraska, USA.</title>
        <authorList>
            <person name="Schachtman D."/>
        </authorList>
    </citation>
    <scope>NUCLEOTIDE SEQUENCE</scope>
    <source>
        <strain evidence="1">2697</strain>
    </source>
</reference>
<sequence length="472" mass="50125">MERLKDKLRRVLVLGLLLSTFLTFTQCKKESPAVPADLKTSDESELVDSQSAVSNTTPIALTLSKITTDGGYAYSISQNFGTTGDSNSQPSISKLRVFEDGKELGPAHSVHADIRSKGNGRFSHWGGSLIFSASDNSDPRTNGKKYTVTTGGIPSIAPIDPTPPTTPVTPPTTGVVTTGLIGYAAVNGLTSGGKGGSEITVSSLQALISAVGSSGAKVVYVSGAIKATGVNKVYVTSNKSIIGLKGSSIEGVSFMLFGVNNIIFQNLTMKNYVTYSGVQVAESSHHIWVDHCEFSTDRNQGWEYWGKDISITTQSDYVTLSWNKFHDNNLSVLISAGGAGYESDAGKLHVTLHHNFWYNISEREPMTRWGSVHMFNNYHLNNSGYSIGARSNVNLRTDNDYFSNCPVPISNSQAGEAAGTVTGAGTNIYVNSGSPKITTPAGNWDPGYEFKSALHAAADVPAVVTKGAGATL</sequence>